<feature type="transmembrane region" description="Helical" evidence="12">
    <location>
        <begin position="569"/>
        <end position="587"/>
    </location>
</feature>
<feature type="transmembrane region" description="Helical" evidence="12">
    <location>
        <begin position="593"/>
        <end position="616"/>
    </location>
</feature>
<dbReference type="EMBL" id="CP008944">
    <property type="protein sequence ID" value="AIG63418.1"/>
    <property type="molecule type" value="Genomic_DNA"/>
</dbReference>
<feature type="transmembrane region" description="Helical" evidence="12">
    <location>
        <begin position="231"/>
        <end position="251"/>
    </location>
</feature>
<evidence type="ECO:0000256" key="1">
    <source>
        <dbReference type="ARBA" id="ARBA00003001"/>
    </source>
</evidence>
<evidence type="ECO:0000256" key="12">
    <source>
        <dbReference type="SAM" id="Phobius"/>
    </source>
</evidence>
<feature type="transmembrane region" description="Helical" evidence="12">
    <location>
        <begin position="343"/>
        <end position="365"/>
    </location>
</feature>
<evidence type="ECO:0000259" key="15">
    <source>
        <dbReference type="Pfam" id="PF17689"/>
    </source>
</evidence>
<feature type="region of interest" description="Disordered" evidence="11">
    <location>
        <begin position="786"/>
        <end position="846"/>
    </location>
</feature>
<dbReference type="InterPro" id="IPR040920">
    <property type="entry name" value="Arabino_trans_N"/>
</dbReference>
<evidence type="ECO:0000256" key="10">
    <source>
        <dbReference type="ARBA" id="ARBA00023316"/>
    </source>
</evidence>
<keyword evidence="17" id="KW-1185">Reference proteome</keyword>
<evidence type="ECO:0000256" key="8">
    <source>
        <dbReference type="ARBA" id="ARBA00022989"/>
    </source>
</evidence>
<evidence type="ECO:0000256" key="9">
    <source>
        <dbReference type="ARBA" id="ARBA00023136"/>
    </source>
</evidence>
<feature type="transmembrane region" description="Helical" evidence="12">
    <location>
        <begin position="703"/>
        <end position="724"/>
    </location>
</feature>
<feature type="transmembrane region" description="Helical" evidence="12">
    <location>
        <begin position="658"/>
        <end position="682"/>
    </location>
</feature>
<keyword evidence="8 12" id="KW-1133">Transmembrane helix</keyword>
<dbReference type="Gene3D" id="2.60.120.940">
    <property type="entry name" value="EmbC, C-terminal domain, subdomain 2"/>
    <property type="match status" value="1"/>
</dbReference>
<reference evidence="16 17" key="1">
    <citation type="submission" date="2014-07" db="EMBL/GenBank/DDBJ databases">
        <title>Complete genome sequence of Corynebacterium atypicum DSM 44849: identifiction of the mycolic acid biosynthesis genes.</title>
        <authorList>
            <person name="Tippelt A."/>
            <person name="Mollmann S."/>
            <person name="Albersmeier A."/>
            <person name="Jaenicke S."/>
            <person name="Ruckert C."/>
            <person name="Tauch A."/>
        </authorList>
    </citation>
    <scope>NUCLEOTIDE SEQUENCE [LARGE SCALE GENOMIC DNA]</scope>
    <source>
        <strain evidence="16 17">R2070</strain>
    </source>
</reference>
<feature type="domain" description="Arabinosyltransferase C-terminal" evidence="14">
    <location>
        <begin position="721"/>
        <end position="1117"/>
    </location>
</feature>
<feature type="transmembrane region" description="Helical" evidence="12">
    <location>
        <begin position="377"/>
        <end position="393"/>
    </location>
</feature>
<feature type="compositionally biased region" description="Low complexity" evidence="11">
    <location>
        <begin position="806"/>
        <end position="823"/>
    </location>
</feature>
<gene>
    <name evidence="16" type="ORF">CATYP_00410</name>
</gene>
<dbReference type="Proteomes" id="UP000028504">
    <property type="component" value="Chromosome"/>
</dbReference>
<keyword evidence="6" id="KW-0808">Transferase</keyword>
<feature type="transmembrane region" description="Helical" evidence="12">
    <location>
        <begin position="467"/>
        <end position="491"/>
    </location>
</feature>
<comment type="similarity">
    <text evidence="3">Belongs to the emb family.</text>
</comment>
<protein>
    <submittedName>
        <fullName evidence="16">Arabinosyltransferase</fullName>
    </submittedName>
</protein>
<feature type="domain" description="Arabinosyltransferas concanavalin like" evidence="15">
    <location>
        <begin position="45"/>
        <end position="221"/>
    </location>
</feature>
<feature type="transmembrane region" description="Helical" evidence="12">
    <location>
        <begin position="426"/>
        <end position="455"/>
    </location>
</feature>
<dbReference type="Pfam" id="PF04602">
    <property type="entry name" value="Arabinose_trans"/>
    <property type="match status" value="1"/>
</dbReference>
<evidence type="ECO:0000259" key="13">
    <source>
        <dbReference type="Pfam" id="PF04602"/>
    </source>
</evidence>
<sequence>MTDRSLSPDDSPSAPAAPHWLRTLAIVSGVLAFVFFLAVPFLPIKQTQSQLSWPQGGTLESVNAPLMSYAPESLTATVPLSALDKLNPGQNLVLGTVPPDSEKAGNRGLFIRSTGGDLDVATGGTVIFRLSAQEVAALDPQAALTVAVTDEAATAEITGHSGPVTGTLSRDDLHQETTAEDEEEDLRPQVTGIYTEIADTPGNRAELAAAGIGAEVEINSRFTSTPSAWKLAAMIGGGIFLLLSLWCLWRMDRLDRRTLPPLIRSGELRPRPIDAVVGAVLGFWHIFGANTADDGYLLTMAREARASGYMANYYRWFGVPESPFGSPYYDLLTLMTRVSTASAWMRLPALVSALIIWFVLSRKVLPRLGANLANRRLALWTIAAIFLAFWLPYDNGTRPEPVIAMGALVTWVVFERAIATRRLFPAAIALIIATFTLGAGPTGLMAVAAFLVSLPQLIRVLYERRQLVGSALAQLAPFLGAGTAILVAVFADQTLAGVLESTRVRSEIGPSLPWYQEFARYQSLFEVGSVDGAFTRRFPMLILFVSLAAVAVAFLRWREIPQLNRGPVLRLMGIVIGAMFFMMFTPTKWTHHFGVYAGIGAALAAAAAVVVSRLALRTRRAQTLIVGGFLMLYALALAGDNGWWYVSSFAVPWWDRPVQYHAIFATTVMLVIAMAVLAVGVVQALRAELTGTKPRTPSTTATRIAAAPIAVLGVITVAFSMASLGKGFVDQYPAYSAGKGNLNDLRGRTCALASDVLVETNTNDSFLRPVDGIPLGASLEAGENYGFDPNAVPSDIAPDDVSTSDAGGFAQQAGQQQQQTTGGDNSSPDTTGGEREGEARGVNGSTQDLPFNLDFIRVPVIGSYTPEGEAEHAAAAKTAWYELPAQRSGKAPVLAISAAGSIEHTDINGVTKDGQKLVLEYGTRRADGTVTDTGTAELYDVGLSPTWRNLRLPLDALPDEANVVRINARDTSLAEDEWLAFTPPRVPELQPLGDFLGEDSPGLIDWPVALQFPCQRPYEHFAGVAEIPEYRISPDAPGKRTLSPVQSYSGGGAMGTAEAVNWSYELPAYLDGDWQRDWGSIEIYTPRANSLGKEPKVAEIDHEEIMRSGLWRPSKMNIETQDKQG</sequence>
<evidence type="ECO:0000256" key="7">
    <source>
        <dbReference type="ARBA" id="ARBA00022692"/>
    </source>
</evidence>
<evidence type="ECO:0000256" key="4">
    <source>
        <dbReference type="ARBA" id="ARBA00022475"/>
    </source>
</evidence>
<evidence type="ECO:0000259" key="14">
    <source>
        <dbReference type="Pfam" id="PF14896"/>
    </source>
</evidence>
<keyword evidence="7 12" id="KW-0812">Transmembrane</keyword>
<evidence type="ECO:0000256" key="11">
    <source>
        <dbReference type="SAM" id="MobiDB-lite"/>
    </source>
</evidence>
<feature type="transmembrane region" description="Helical" evidence="12">
    <location>
        <begin position="623"/>
        <end position="646"/>
    </location>
</feature>
<feature type="transmembrane region" description="Helical" evidence="12">
    <location>
        <begin position="20"/>
        <end position="42"/>
    </location>
</feature>
<comment type="function">
    <text evidence="1">Arabinosyl transferase responsible for the polymerization of arabinose into the arabinan of arabinogalactan.</text>
</comment>
<evidence type="ECO:0000313" key="16">
    <source>
        <dbReference type="EMBL" id="AIG63418.1"/>
    </source>
</evidence>
<dbReference type="InterPro" id="IPR032731">
    <property type="entry name" value="Arabino_trans_C"/>
</dbReference>
<feature type="transmembrane region" description="Helical" evidence="12">
    <location>
        <begin position="538"/>
        <end position="557"/>
    </location>
</feature>
<keyword evidence="4" id="KW-1003">Cell membrane</keyword>
<organism evidence="16 17">
    <name type="scientific">Corynebacterium atypicum</name>
    <dbReference type="NCBI Taxonomy" id="191610"/>
    <lineage>
        <taxon>Bacteria</taxon>
        <taxon>Bacillati</taxon>
        <taxon>Actinomycetota</taxon>
        <taxon>Actinomycetes</taxon>
        <taxon>Mycobacteriales</taxon>
        <taxon>Corynebacteriaceae</taxon>
        <taxon>Corynebacterium</taxon>
    </lineage>
</organism>
<keyword evidence="5" id="KW-0328">Glycosyltransferase</keyword>
<evidence type="ECO:0000256" key="2">
    <source>
        <dbReference type="ARBA" id="ARBA00004651"/>
    </source>
</evidence>
<evidence type="ECO:0000256" key="6">
    <source>
        <dbReference type="ARBA" id="ARBA00022679"/>
    </source>
</evidence>
<keyword evidence="9 12" id="KW-0472">Membrane</keyword>
<evidence type="ECO:0000256" key="5">
    <source>
        <dbReference type="ARBA" id="ARBA00022676"/>
    </source>
</evidence>
<feature type="domain" description="Arabinofuranosyltransferase central" evidence="13">
    <location>
        <begin position="225"/>
        <end position="686"/>
    </location>
</feature>
<dbReference type="Pfam" id="PF14896">
    <property type="entry name" value="Arabino_trans_C"/>
    <property type="match status" value="1"/>
</dbReference>
<evidence type="ECO:0000313" key="17">
    <source>
        <dbReference type="Proteomes" id="UP000028504"/>
    </source>
</evidence>
<accession>A0ABM5QL02</accession>
<dbReference type="Gene3D" id="2.60.120.610">
    <property type="entry name" value="arabinofuranosyltransferase like domain"/>
    <property type="match status" value="1"/>
</dbReference>
<proteinExistence type="inferred from homology"/>
<name>A0ABM5QL02_9CORY</name>
<keyword evidence="10" id="KW-0961">Cell wall biogenesis/degradation</keyword>
<dbReference type="InterPro" id="IPR007680">
    <property type="entry name" value="Arabino_trans_central"/>
</dbReference>
<dbReference type="InterPro" id="IPR027451">
    <property type="entry name" value="EmbABC_dom1"/>
</dbReference>
<dbReference type="InterPro" id="IPR042486">
    <property type="entry name" value="Arabino_trans_C_2"/>
</dbReference>
<dbReference type="RefSeq" id="WP_038604006.1">
    <property type="nucleotide sequence ID" value="NZ_CP008944.1"/>
</dbReference>
<dbReference type="Pfam" id="PF17689">
    <property type="entry name" value="Arabino_trans_N"/>
    <property type="match status" value="1"/>
</dbReference>
<comment type="subcellular location">
    <subcellularLocation>
        <location evidence="2">Cell membrane</location>
        <topology evidence="2">Multi-pass membrane protein</topology>
    </subcellularLocation>
</comment>
<evidence type="ECO:0000256" key="3">
    <source>
        <dbReference type="ARBA" id="ARBA00008195"/>
    </source>
</evidence>